<proteinExistence type="predicted"/>
<protein>
    <submittedName>
        <fullName evidence="1">Uncharacterized protein</fullName>
    </submittedName>
</protein>
<sequence length="27" mass="3109">MTQYHLASLSNPDFQIQVDQAPIHLLQ</sequence>
<evidence type="ECO:0000313" key="1">
    <source>
        <dbReference type="EMBL" id="JAE14645.1"/>
    </source>
</evidence>
<reference evidence="1" key="1">
    <citation type="submission" date="2014-09" db="EMBL/GenBank/DDBJ databases">
        <authorList>
            <person name="Magalhaes I.L.F."/>
            <person name="Oliveira U."/>
            <person name="Santos F.R."/>
            <person name="Vidigal T.H.D.A."/>
            <person name="Brescovit A.D."/>
            <person name="Santos A.J."/>
        </authorList>
    </citation>
    <scope>NUCLEOTIDE SEQUENCE</scope>
    <source>
        <tissue evidence="1">Shoot tissue taken approximately 20 cm above the soil surface</tissue>
    </source>
</reference>
<name>A0A0A9FP90_ARUDO</name>
<accession>A0A0A9FP90</accession>
<dbReference type="AlphaFoldDB" id="A0A0A9FP90"/>
<reference evidence="1" key="2">
    <citation type="journal article" date="2015" name="Data Brief">
        <title>Shoot transcriptome of the giant reed, Arundo donax.</title>
        <authorList>
            <person name="Barrero R.A."/>
            <person name="Guerrero F.D."/>
            <person name="Moolhuijzen P."/>
            <person name="Goolsby J.A."/>
            <person name="Tidwell J."/>
            <person name="Bellgard S.E."/>
            <person name="Bellgard M.I."/>
        </authorList>
    </citation>
    <scope>NUCLEOTIDE SEQUENCE</scope>
    <source>
        <tissue evidence="1">Shoot tissue taken approximately 20 cm above the soil surface</tissue>
    </source>
</reference>
<dbReference type="EMBL" id="GBRH01183251">
    <property type="protein sequence ID" value="JAE14645.1"/>
    <property type="molecule type" value="Transcribed_RNA"/>
</dbReference>
<organism evidence="1">
    <name type="scientific">Arundo donax</name>
    <name type="common">Giant reed</name>
    <name type="synonym">Donax arundinaceus</name>
    <dbReference type="NCBI Taxonomy" id="35708"/>
    <lineage>
        <taxon>Eukaryota</taxon>
        <taxon>Viridiplantae</taxon>
        <taxon>Streptophyta</taxon>
        <taxon>Embryophyta</taxon>
        <taxon>Tracheophyta</taxon>
        <taxon>Spermatophyta</taxon>
        <taxon>Magnoliopsida</taxon>
        <taxon>Liliopsida</taxon>
        <taxon>Poales</taxon>
        <taxon>Poaceae</taxon>
        <taxon>PACMAD clade</taxon>
        <taxon>Arundinoideae</taxon>
        <taxon>Arundineae</taxon>
        <taxon>Arundo</taxon>
    </lineage>
</organism>